<evidence type="ECO:0000256" key="1">
    <source>
        <dbReference type="ARBA" id="ARBA00022630"/>
    </source>
</evidence>
<dbReference type="EMBL" id="JAOQJZ010000009">
    <property type="protein sequence ID" value="MCU6706123.1"/>
    <property type="molecule type" value="Genomic_DNA"/>
</dbReference>
<evidence type="ECO:0000313" key="5">
    <source>
        <dbReference type="Proteomes" id="UP001208131"/>
    </source>
</evidence>
<dbReference type="InterPro" id="IPR029039">
    <property type="entry name" value="Flavoprotein-like_sf"/>
</dbReference>
<reference evidence="4 5" key="1">
    <citation type="journal article" date="2021" name="ISME Commun">
        <title>Automated analysis of genomic sequences facilitates high-throughput and comprehensive description of bacteria.</title>
        <authorList>
            <person name="Hitch T.C.A."/>
        </authorList>
    </citation>
    <scope>NUCLEOTIDE SEQUENCE [LARGE SCALE GENOMIC DNA]</scope>
    <source>
        <strain evidence="4 5">Sanger_31</strain>
    </source>
</reference>
<dbReference type="PANTHER" id="PTHR43278:SF1">
    <property type="entry name" value="IRON-SULFUR FLAVOPROTEIN MJ1083"/>
    <property type="match status" value="1"/>
</dbReference>
<evidence type="ECO:0000256" key="2">
    <source>
        <dbReference type="ARBA" id="ARBA00022643"/>
    </source>
</evidence>
<dbReference type="InterPro" id="IPR051796">
    <property type="entry name" value="ISF_SsuE-like"/>
</dbReference>
<keyword evidence="5" id="KW-1185">Reference proteome</keyword>
<organism evidence="4 5">
    <name type="scientific">Hominimerdicola aceti</name>
    <dbReference type="NCBI Taxonomy" id="2981726"/>
    <lineage>
        <taxon>Bacteria</taxon>
        <taxon>Bacillati</taxon>
        <taxon>Bacillota</taxon>
        <taxon>Clostridia</taxon>
        <taxon>Eubacteriales</taxon>
        <taxon>Oscillospiraceae</taxon>
        <taxon>Hominimerdicola</taxon>
    </lineage>
</organism>
<keyword evidence="1" id="KW-0285">Flavoprotein</keyword>
<dbReference type="AlphaFoldDB" id="A0AAE3LHS7"/>
<feature type="domain" description="NADPH-dependent FMN reductase-like" evidence="3">
    <location>
        <begin position="3"/>
        <end position="122"/>
    </location>
</feature>
<dbReference type="RefSeq" id="WP_022288256.1">
    <property type="nucleotide sequence ID" value="NZ_JAOQJZ010000009.1"/>
</dbReference>
<evidence type="ECO:0000259" key="3">
    <source>
        <dbReference type="Pfam" id="PF03358"/>
    </source>
</evidence>
<evidence type="ECO:0000313" key="4">
    <source>
        <dbReference type="EMBL" id="MCU6706123.1"/>
    </source>
</evidence>
<name>A0AAE3LHS7_9FIRM</name>
<dbReference type="GO" id="GO:0016491">
    <property type="term" value="F:oxidoreductase activity"/>
    <property type="evidence" value="ECO:0007669"/>
    <property type="project" value="InterPro"/>
</dbReference>
<keyword evidence="2" id="KW-0288">FMN</keyword>
<sequence>MKNILVISASPRKGGNSDVLCDEFIKGAQQAGHKAEKIFLRNFKVNYCTGCGVCNSTHKCVQKDDMAEIMDKMVNADVIVFATPVYFYTMDAQLKTLIDRTVPRYTEMVNKEVYYILTAADTNAANLEKTVESIRGFTLDCLDGAVEKGILYGTGVWDKGEVQSSAHMKTAYEMGLHS</sequence>
<accession>A0AAE3LHS7</accession>
<dbReference type="Pfam" id="PF03358">
    <property type="entry name" value="FMN_red"/>
    <property type="match status" value="1"/>
</dbReference>
<dbReference type="InterPro" id="IPR005025">
    <property type="entry name" value="FMN_Rdtase-like_dom"/>
</dbReference>
<dbReference type="SUPFAM" id="SSF52218">
    <property type="entry name" value="Flavoproteins"/>
    <property type="match status" value="1"/>
</dbReference>
<dbReference type="PANTHER" id="PTHR43278">
    <property type="entry name" value="NAD(P)H-DEPENDENT FMN-CONTAINING OXIDOREDUCTASE YWQN-RELATED"/>
    <property type="match status" value="1"/>
</dbReference>
<dbReference type="Proteomes" id="UP001208131">
    <property type="component" value="Unassembled WGS sequence"/>
</dbReference>
<comment type="caution">
    <text evidence="4">The sequence shown here is derived from an EMBL/GenBank/DDBJ whole genome shotgun (WGS) entry which is preliminary data.</text>
</comment>
<dbReference type="Gene3D" id="3.40.50.360">
    <property type="match status" value="1"/>
</dbReference>
<gene>
    <name evidence="4" type="ORF">OCV57_09330</name>
</gene>
<protein>
    <submittedName>
        <fullName evidence="4">Flavodoxin family protein</fullName>
    </submittedName>
</protein>
<proteinExistence type="predicted"/>